<reference evidence="1 2" key="1">
    <citation type="journal article" date="2009" name="Appl. Environ. Microbiol.">
        <title>Novel features of the polysaccharide-digesting gliding bacterium Flavobacterium johnsoniae as revealed by genome sequence analysis.</title>
        <authorList>
            <person name="McBride M.J."/>
            <person name="Xie G."/>
            <person name="Martens E.C."/>
            <person name="Lapidus A."/>
            <person name="Henrissat B."/>
            <person name="Rhodes R.G."/>
            <person name="Goltsman E."/>
            <person name="Wang W."/>
            <person name="Xu J."/>
            <person name="Hunnicutt D.W."/>
            <person name="Staroscik A.M."/>
            <person name="Hoover T.R."/>
            <person name="Cheng Y.Q."/>
            <person name="Stein J.L."/>
        </authorList>
    </citation>
    <scope>NUCLEOTIDE SEQUENCE [LARGE SCALE GENOMIC DNA]</scope>
    <source>
        <strain evidence="2">ATCC 17061 / DSM 2064 / JCM 8514 / BCRC 14874 / CCUG 350202 / NBRC 14942 / NCIMB 11054 / UW101</strain>
    </source>
</reference>
<protein>
    <submittedName>
        <fullName evidence="1">Uncharacterized protein</fullName>
    </submittedName>
</protein>
<dbReference type="AlphaFoldDB" id="A5FNQ2"/>
<dbReference type="EMBL" id="CP000685">
    <property type="protein sequence ID" value="ABQ03173.1"/>
    <property type="molecule type" value="Genomic_DNA"/>
</dbReference>
<dbReference type="Proteomes" id="UP000006694">
    <property type="component" value="Chromosome"/>
</dbReference>
<name>A5FNQ2_FLAJ1</name>
<sequence length="84" mass="10014">MELYIYNVYFSINMSSHWDFLFFKIKFLKRTPKIKHCLSSSPDGSGNPFAFSFKKQKIAAYSRNQFLLKMQNLSLLINILFNYE</sequence>
<gene>
    <name evidence="1" type="ordered locus">Fjoh_0135</name>
</gene>
<accession>A5FNQ2</accession>
<dbReference type="HOGENOM" id="CLU_2522660_0_0_10"/>
<keyword evidence="2" id="KW-1185">Reference proteome</keyword>
<evidence type="ECO:0000313" key="2">
    <source>
        <dbReference type="Proteomes" id="UP000006694"/>
    </source>
</evidence>
<evidence type="ECO:0000313" key="1">
    <source>
        <dbReference type="EMBL" id="ABQ03173.1"/>
    </source>
</evidence>
<dbReference type="KEGG" id="fjo:Fjoh_0135"/>
<dbReference type="STRING" id="376686.Fjoh_0135"/>
<organism evidence="1 2">
    <name type="scientific">Flavobacterium johnsoniae (strain ATCC 17061 / DSM 2064 / JCM 8514 / BCRC 14874 / CCUG 350202 / NBRC 14942 / NCIMB 11054 / UW101)</name>
    <name type="common">Cytophaga johnsonae</name>
    <dbReference type="NCBI Taxonomy" id="376686"/>
    <lineage>
        <taxon>Bacteria</taxon>
        <taxon>Pseudomonadati</taxon>
        <taxon>Bacteroidota</taxon>
        <taxon>Flavobacteriia</taxon>
        <taxon>Flavobacteriales</taxon>
        <taxon>Flavobacteriaceae</taxon>
        <taxon>Flavobacterium</taxon>
    </lineage>
</organism>
<proteinExistence type="predicted"/>